<dbReference type="Pfam" id="PF06197">
    <property type="entry name" value="DUF998"/>
    <property type="match status" value="1"/>
</dbReference>
<feature type="transmembrane region" description="Helical" evidence="1">
    <location>
        <begin position="55"/>
        <end position="77"/>
    </location>
</feature>
<dbReference type="EMBL" id="PVTL01000003">
    <property type="protein sequence ID" value="PRY69030.1"/>
    <property type="molecule type" value="Genomic_DNA"/>
</dbReference>
<dbReference type="AlphaFoldDB" id="A0A2T0VFP7"/>
<accession>A0A2T0VFP7</accession>
<keyword evidence="1" id="KW-0472">Membrane</keyword>
<evidence type="ECO:0000313" key="3">
    <source>
        <dbReference type="Proteomes" id="UP000237983"/>
    </source>
</evidence>
<reference evidence="2 3" key="1">
    <citation type="submission" date="2018-03" db="EMBL/GenBank/DDBJ databases">
        <title>Genomic Encyclopedia of Type Strains, Phase III (KMG-III): the genomes of soil and plant-associated and newly described type strains.</title>
        <authorList>
            <person name="Whitman W."/>
        </authorList>
    </citation>
    <scope>NUCLEOTIDE SEQUENCE [LARGE SCALE GENOMIC DNA]</scope>
    <source>
        <strain evidence="2 3">CGMCC 1.12484</strain>
    </source>
</reference>
<protein>
    <submittedName>
        <fullName evidence="2">Uncharacterized protein DUF998</fullName>
    </submittedName>
</protein>
<dbReference type="Proteomes" id="UP000237983">
    <property type="component" value="Unassembled WGS sequence"/>
</dbReference>
<proteinExistence type="predicted"/>
<feature type="transmembrane region" description="Helical" evidence="1">
    <location>
        <begin position="139"/>
        <end position="163"/>
    </location>
</feature>
<keyword evidence="1" id="KW-0812">Transmembrane</keyword>
<dbReference type="InterPro" id="IPR009339">
    <property type="entry name" value="DUF998"/>
</dbReference>
<keyword evidence="1" id="KW-1133">Transmembrane helix</keyword>
<organism evidence="2 3">
    <name type="scientific">Glaciihabitans tibetensis</name>
    <dbReference type="NCBI Taxonomy" id="1266600"/>
    <lineage>
        <taxon>Bacteria</taxon>
        <taxon>Bacillati</taxon>
        <taxon>Actinomycetota</taxon>
        <taxon>Actinomycetes</taxon>
        <taxon>Micrococcales</taxon>
        <taxon>Microbacteriaceae</taxon>
        <taxon>Glaciihabitans</taxon>
    </lineage>
</organism>
<dbReference type="OrthoDB" id="8159487at2"/>
<feature type="transmembrane region" description="Helical" evidence="1">
    <location>
        <begin position="175"/>
        <end position="197"/>
    </location>
</feature>
<feature type="transmembrane region" description="Helical" evidence="1">
    <location>
        <begin position="203"/>
        <end position="223"/>
    </location>
</feature>
<keyword evidence="3" id="KW-1185">Reference proteome</keyword>
<name>A0A2T0VFP7_9MICO</name>
<gene>
    <name evidence="2" type="ORF">B0I08_103236</name>
</gene>
<dbReference type="RefSeq" id="WP_106211277.1">
    <property type="nucleotide sequence ID" value="NZ_PVTL01000003.1"/>
</dbReference>
<feature type="transmembrane region" description="Helical" evidence="1">
    <location>
        <begin position="89"/>
        <end position="107"/>
    </location>
</feature>
<evidence type="ECO:0000256" key="1">
    <source>
        <dbReference type="SAM" id="Phobius"/>
    </source>
</evidence>
<evidence type="ECO:0000313" key="2">
    <source>
        <dbReference type="EMBL" id="PRY69030.1"/>
    </source>
</evidence>
<feature type="transmembrane region" description="Helical" evidence="1">
    <location>
        <begin position="12"/>
        <end position="35"/>
    </location>
</feature>
<comment type="caution">
    <text evidence="2">The sequence shown here is derived from an EMBL/GenBank/DDBJ whole genome shotgun (WGS) entry which is preliminary data.</text>
</comment>
<sequence length="242" mass="24491">MAPARPMLLRRRLATAAMIGVVLYVVVDVILQFLPPYYSPISEAESNLAVGPYGWVMNLNFLARAVLSGCAIGALALSGNPGRLRTTGLVLFGVAGILSGLLAFFPTDVEAEPSASVGGEADVAGLSSAALATTTGAGAVHLVLATAGFLAALAAFALLTVWLRSAGELRRAYPLAVGFLLLAIAGIVFLGVSIVAAPDVLGLAERICLAGILGWVFAVCGVVRASPGHALPDGAPATTVSL</sequence>